<dbReference type="PANTHER" id="PTHR43179">
    <property type="entry name" value="RHAMNOSYLTRANSFERASE WBBL"/>
    <property type="match status" value="1"/>
</dbReference>
<evidence type="ECO:0000256" key="1">
    <source>
        <dbReference type="ARBA" id="ARBA00004776"/>
    </source>
</evidence>
<dbReference type="EMBL" id="QUBR01000001">
    <property type="protein sequence ID" value="REK73005.1"/>
    <property type="molecule type" value="Genomic_DNA"/>
</dbReference>
<dbReference type="Proteomes" id="UP000265581">
    <property type="component" value="Unassembled WGS sequence"/>
</dbReference>
<evidence type="ECO:0000259" key="5">
    <source>
        <dbReference type="Pfam" id="PF00535"/>
    </source>
</evidence>
<gene>
    <name evidence="6" type="ORF">DX116_05285</name>
</gene>
<evidence type="ECO:0000256" key="2">
    <source>
        <dbReference type="ARBA" id="ARBA00006739"/>
    </source>
</evidence>
<keyword evidence="3" id="KW-0328">Glycosyltransferase</keyword>
<evidence type="ECO:0000313" key="7">
    <source>
        <dbReference type="Proteomes" id="UP000265581"/>
    </source>
</evidence>
<dbReference type="SUPFAM" id="SSF53448">
    <property type="entry name" value="Nucleotide-diphospho-sugar transferases"/>
    <property type="match status" value="1"/>
</dbReference>
<dbReference type="PANTHER" id="PTHR43179:SF12">
    <property type="entry name" value="GALACTOFURANOSYLTRANSFERASE GLFT2"/>
    <property type="match status" value="1"/>
</dbReference>
<reference evidence="6 7" key="1">
    <citation type="submission" date="2018-08" db="EMBL/GenBank/DDBJ databases">
        <title>Aeromicrobium sp. M2KJ-4, whole genome shotgun sequence.</title>
        <authorList>
            <person name="Tuo L."/>
        </authorList>
    </citation>
    <scope>NUCLEOTIDE SEQUENCE [LARGE SCALE GENOMIC DNA]</scope>
    <source>
        <strain evidence="6 7">M2KJ-4</strain>
    </source>
</reference>
<feature type="domain" description="Glycosyltransferase 2-like" evidence="5">
    <location>
        <begin position="30"/>
        <end position="132"/>
    </location>
</feature>
<organism evidence="6 7">
    <name type="scientific">Aeromicrobium endophyticum</name>
    <dbReference type="NCBI Taxonomy" id="2292704"/>
    <lineage>
        <taxon>Bacteria</taxon>
        <taxon>Bacillati</taxon>
        <taxon>Actinomycetota</taxon>
        <taxon>Actinomycetes</taxon>
        <taxon>Propionibacteriales</taxon>
        <taxon>Nocardioidaceae</taxon>
        <taxon>Aeromicrobium</taxon>
    </lineage>
</organism>
<evidence type="ECO:0000256" key="4">
    <source>
        <dbReference type="ARBA" id="ARBA00022679"/>
    </source>
</evidence>
<dbReference type="InterPro" id="IPR029044">
    <property type="entry name" value="Nucleotide-diphossugar_trans"/>
</dbReference>
<evidence type="ECO:0000313" key="6">
    <source>
        <dbReference type="EMBL" id="REK73005.1"/>
    </source>
</evidence>
<accession>A0A371PAM3</accession>
<sequence length="317" mass="34931">MSGTVVPVPHRAGPGHIPAEGEHVTTAATIVTYNRSGDLRVCLTAISRLDPPVDEVIVIDNASTDDTAEVLASEFPHISVHSEPRNIGGAGGFSVALQLAMDRGHSHAWLMDDDAIPTPSSYGPLRRLIDDPSIDPQPSFLASHVIQPDGRDLASHIPPSTDDTIEASRAARFACVPVQHASFVGVLINLSYARRTFLPVAEFFLILDDLEYTSRLGTLAPGWLVPDSRIMHPDKKLLTRYNPRWWMGVRNSLWIVRDRRLASAYVRRGRLRGVVRPILSSAVRAPSKAQFLKQLFDVMAQVMRQPPKLRRPAGRQG</sequence>
<dbReference type="Pfam" id="PF00535">
    <property type="entry name" value="Glycos_transf_2"/>
    <property type="match status" value="1"/>
</dbReference>
<keyword evidence="7" id="KW-1185">Reference proteome</keyword>
<protein>
    <submittedName>
        <fullName evidence="6">Glycosyltransferase</fullName>
    </submittedName>
</protein>
<dbReference type="AlphaFoldDB" id="A0A371PAM3"/>
<proteinExistence type="inferred from homology"/>
<comment type="pathway">
    <text evidence="1">Cell wall biogenesis; cell wall polysaccharide biosynthesis.</text>
</comment>
<name>A0A371PAM3_9ACTN</name>
<evidence type="ECO:0000256" key="3">
    <source>
        <dbReference type="ARBA" id="ARBA00022676"/>
    </source>
</evidence>
<comment type="similarity">
    <text evidence="2">Belongs to the glycosyltransferase 2 family.</text>
</comment>
<keyword evidence="4 6" id="KW-0808">Transferase</keyword>
<comment type="caution">
    <text evidence="6">The sequence shown here is derived from an EMBL/GenBank/DDBJ whole genome shotgun (WGS) entry which is preliminary data.</text>
</comment>
<dbReference type="Gene3D" id="3.90.550.60">
    <property type="match status" value="1"/>
</dbReference>
<dbReference type="GO" id="GO:0016757">
    <property type="term" value="F:glycosyltransferase activity"/>
    <property type="evidence" value="ECO:0007669"/>
    <property type="project" value="UniProtKB-KW"/>
</dbReference>
<dbReference type="InterPro" id="IPR001173">
    <property type="entry name" value="Glyco_trans_2-like"/>
</dbReference>